<dbReference type="SUPFAM" id="SSF52540">
    <property type="entry name" value="P-loop containing nucleoside triphosphate hydrolases"/>
    <property type="match status" value="1"/>
</dbReference>
<dbReference type="Proteomes" id="UP001596098">
    <property type="component" value="Unassembled WGS sequence"/>
</dbReference>
<evidence type="ECO:0000313" key="5">
    <source>
        <dbReference type="EMBL" id="MFC6154963.1"/>
    </source>
</evidence>
<dbReference type="Pfam" id="PF00005">
    <property type="entry name" value="ABC_tran"/>
    <property type="match status" value="1"/>
</dbReference>
<dbReference type="RefSeq" id="WP_206611346.1">
    <property type="nucleotide sequence ID" value="NZ_CP034929.1"/>
</dbReference>
<evidence type="ECO:0000259" key="4">
    <source>
        <dbReference type="PROSITE" id="PS50893"/>
    </source>
</evidence>
<dbReference type="InterPro" id="IPR017911">
    <property type="entry name" value="MacB-like_ATP-bd"/>
</dbReference>
<organism evidence="5 6">
    <name type="scientific">Nocardioides yefusunii</name>
    <dbReference type="NCBI Taxonomy" id="2500546"/>
    <lineage>
        <taxon>Bacteria</taxon>
        <taxon>Bacillati</taxon>
        <taxon>Actinomycetota</taxon>
        <taxon>Actinomycetes</taxon>
        <taxon>Propionibacteriales</taxon>
        <taxon>Nocardioidaceae</taxon>
        <taxon>Nocardioides</taxon>
    </lineage>
</organism>
<dbReference type="InterPro" id="IPR015854">
    <property type="entry name" value="ABC_transpr_LolD-like"/>
</dbReference>
<dbReference type="PANTHER" id="PTHR24220:SF86">
    <property type="entry name" value="ABC TRANSPORTER ABCH.1"/>
    <property type="match status" value="1"/>
</dbReference>
<dbReference type="InterPro" id="IPR027417">
    <property type="entry name" value="P-loop_NTPase"/>
</dbReference>
<evidence type="ECO:0000256" key="3">
    <source>
        <dbReference type="ARBA" id="ARBA00022840"/>
    </source>
</evidence>
<accession>A0ABW1R0W9</accession>
<keyword evidence="6" id="KW-1185">Reference proteome</keyword>
<reference evidence="6" key="1">
    <citation type="journal article" date="2019" name="Int. J. Syst. Evol. Microbiol.">
        <title>The Global Catalogue of Microorganisms (GCM) 10K type strain sequencing project: providing services to taxonomists for standard genome sequencing and annotation.</title>
        <authorList>
            <consortium name="The Broad Institute Genomics Platform"/>
            <consortium name="The Broad Institute Genome Sequencing Center for Infectious Disease"/>
            <person name="Wu L."/>
            <person name="Ma J."/>
        </authorList>
    </citation>
    <scope>NUCLEOTIDE SEQUENCE [LARGE SCALE GENOMIC DNA]</scope>
    <source>
        <strain evidence="6">DFY28</strain>
    </source>
</reference>
<sequence>MTPAVVELVALGRTYPGHPPVRALRPCSLQVRAGDFVTVVGPSGSGKSTLLNVLGLLDRPSEGVYLLDGEDVAALSERQRTRVRGTRIGFVFQSFQLLRHRSAVENVMLPLAYQGVPRAEQQERAEQALVDVGLGHRRQALPSHMSGGERQRVAVARALVTRPSILLCDEPTGNLDSTTTGAVLGLFRELNSRGTTIVLITHDPAVAAEGTRRVVIRDGLLEEPEAASWAS</sequence>
<evidence type="ECO:0000256" key="1">
    <source>
        <dbReference type="ARBA" id="ARBA00022448"/>
    </source>
</evidence>
<dbReference type="PROSITE" id="PS00211">
    <property type="entry name" value="ABC_TRANSPORTER_1"/>
    <property type="match status" value="1"/>
</dbReference>
<dbReference type="CDD" id="cd03255">
    <property type="entry name" value="ABC_MJ0796_LolCDE_FtsE"/>
    <property type="match status" value="1"/>
</dbReference>
<keyword evidence="3 5" id="KW-0067">ATP-binding</keyword>
<proteinExistence type="predicted"/>
<dbReference type="InterPro" id="IPR017871">
    <property type="entry name" value="ABC_transporter-like_CS"/>
</dbReference>
<keyword evidence="1" id="KW-0813">Transport</keyword>
<dbReference type="GO" id="GO:0005524">
    <property type="term" value="F:ATP binding"/>
    <property type="evidence" value="ECO:0007669"/>
    <property type="project" value="UniProtKB-KW"/>
</dbReference>
<evidence type="ECO:0000256" key="2">
    <source>
        <dbReference type="ARBA" id="ARBA00022741"/>
    </source>
</evidence>
<dbReference type="InterPro" id="IPR003593">
    <property type="entry name" value="AAA+_ATPase"/>
</dbReference>
<protein>
    <submittedName>
        <fullName evidence="5">ABC transporter ATP-binding protein</fullName>
    </submittedName>
</protein>
<gene>
    <name evidence="5" type="ORF">ACFPWU_14950</name>
</gene>
<keyword evidence="2" id="KW-0547">Nucleotide-binding</keyword>
<dbReference type="EMBL" id="JBHSQI010000009">
    <property type="protein sequence ID" value="MFC6154963.1"/>
    <property type="molecule type" value="Genomic_DNA"/>
</dbReference>
<dbReference type="Gene3D" id="3.40.50.300">
    <property type="entry name" value="P-loop containing nucleotide triphosphate hydrolases"/>
    <property type="match status" value="1"/>
</dbReference>
<dbReference type="PROSITE" id="PS50893">
    <property type="entry name" value="ABC_TRANSPORTER_2"/>
    <property type="match status" value="1"/>
</dbReference>
<dbReference type="InterPro" id="IPR003439">
    <property type="entry name" value="ABC_transporter-like_ATP-bd"/>
</dbReference>
<comment type="caution">
    <text evidence="5">The sequence shown here is derived from an EMBL/GenBank/DDBJ whole genome shotgun (WGS) entry which is preliminary data.</text>
</comment>
<evidence type="ECO:0000313" key="6">
    <source>
        <dbReference type="Proteomes" id="UP001596098"/>
    </source>
</evidence>
<dbReference type="SMART" id="SM00382">
    <property type="entry name" value="AAA"/>
    <property type="match status" value="1"/>
</dbReference>
<feature type="domain" description="ABC transporter" evidence="4">
    <location>
        <begin position="6"/>
        <end position="230"/>
    </location>
</feature>
<name>A0ABW1R0W9_9ACTN</name>
<dbReference type="PANTHER" id="PTHR24220">
    <property type="entry name" value="IMPORT ATP-BINDING PROTEIN"/>
    <property type="match status" value="1"/>
</dbReference>